<keyword evidence="1" id="KW-0732">Signal</keyword>
<evidence type="ECO:0000256" key="1">
    <source>
        <dbReference type="SAM" id="SignalP"/>
    </source>
</evidence>
<dbReference type="EMBL" id="AHNZ02000723">
    <property type="protein sequence ID" value="EMO04044.1"/>
    <property type="molecule type" value="Genomic_DNA"/>
</dbReference>
<evidence type="ECO:0008006" key="4">
    <source>
        <dbReference type="Google" id="ProtNLM"/>
    </source>
</evidence>
<proteinExistence type="predicted"/>
<reference evidence="2 3" key="1">
    <citation type="submission" date="2013-01" db="EMBL/GenBank/DDBJ databases">
        <authorList>
            <person name="Harkins D.M."/>
            <person name="Durkin A.S."/>
            <person name="Brinkac L.M."/>
            <person name="Haft D.H."/>
            <person name="Selengut J.D."/>
            <person name="Sanka R."/>
            <person name="DePew J."/>
            <person name="Purushe J."/>
            <person name="Picardeau M."/>
            <person name="Werts C."/>
            <person name="Goarant C."/>
            <person name="Vinetz J.M."/>
            <person name="Sutton G.G."/>
            <person name="Nierman W.C."/>
            <person name="Fouts D.E."/>
        </authorList>
    </citation>
    <scope>NUCLEOTIDE SEQUENCE [LARGE SCALE GENOMIC DNA]</scope>
    <source>
        <strain evidence="2 3">Verdun HP</strain>
    </source>
</reference>
<name>M6RHI6_LEPIR</name>
<sequence>MKYTKNRKRGLRSGLILSILIFLSVNVCTSVQNGTEGIENRFVYVENVQGKNEEDFELNAKRKYWKKDWGN</sequence>
<protein>
    <recommendedName>
        <fullName evidence="4">Lipoprotein</fullName>
    </recommendedName>
</protein>
<accession>M6RHI6</accession>
<feature type="signal peptide" evidence="1">
    <location>
        <begin position="1"/>
        <end position="29"/>
    </location>
</feature>
<dbReference type="AlphaFoldDB" id="M6RHI6"/>
<gene>
    <name evidence="2" type="ORF">LEP1GSC116_4437</name>
</gene>
<feature type="chain" id="PRO_5004078174" description="Lipoprotein" evidence="1">
    <location>
        <begin position="30"/>
        <end position="71"/>
    </location>
</feature>
<evidence type="ECO:0000313" key="3">
    <source>
        <dbReference type="Proteomes" id="UP000012092"/>
    </source>
</evidence>
<comment type="caution">
    <text evidence="2">The sequence shown here is derived from an EMBL/GenBank/DDBJ whole genome shotgun (WGS) entry which is preliminary data.</text>
</comment>
<organism evidence="2 3">
    <name type="scientific">Leptospira interrogans serovar Icterohaemorrhagiae str. Verdun HP</name>
    <dbReference type="NCBI Taxonomy" id="1049910"/>
    <lineage>
        <taxon>Bacteria</taxon>
        <taxon>Pseudomonadati</taxon>
        <taxon>Spirochaetota</taxon>
        <taxon>Spirochaetia</taxon>
        <taxon>Leptospirales</taxon>
        <taxon>Leptospiraceae</taxon>
        <taxon>Leptospira</taxon>
    </lineage>
</organism>
<dbReference type="Proteomes" id="UP000012092">
    <property type="component" value="Unassembled WGS sequence"/>
</dbReference>
<evidence type="ECO:0000313" key="2">
    <source>
        <dbReference type="EMBL" id="EMO04044.1"/>
    </source>
</evidence>